<comment type="function">
    <text evidence="6 9">Catalyzes cyclization of the linear tetrapyrrole, hydroxymethylbilane, to the macrocyclic uroporphyrinogen III.</text>
</comment>
<evidence type="ECO:0000256" key="1">
    <source>
        <dbReference type="ARBA" id="ARBA00004772"/>
    </source>
</evidence>
<dbReference type="UniPathway" id="UPA00251">
    <property type="reaction ID" value="UER00320"/>
</dbReference>
<evidence type="ECO:0000256" key="6">
    <source>
        <dbReference type="ARBA" id="ARBA00037589"/>
    </source>
</evidence>
<dbReference type="PANTHER" id="PTHR38042">
    <property type="entry name" value="UROPORPHYRINOGEN-III SYNTHASE, CHLOROPLASTIC"/>
    <property type="match status" value="1"/>
</dbReference>
<dbReference type="STRING" id="716928.GCA_000261485_01331"/>
<accession>A0A249PFN0</accession>
<name>A0A249PFN0_9HYPH</name>
<dbReference type="GO" id="GO:0006780">
    <property type="term" value="P:uroporphyrinogen III biosynthetic process"/>
    <property type="evidence" value="ECO:0007669"/>
    <property type="project" value="UniProtKB-UniRule"/>
</dbReference>
<dbReference type="EC" id="4.2.1.75" evidence="3 9"/>
<evidence type="ECO:0000256" key="7">
    <source>
        <dbReference type="ARBA" id="ARBA00040167"/>
    </source>
</evidence>
<dbReference type="PANTHER" id="PTHR38042:SF1">
    <property type="entry name" value="UROPORPHYRINOGEN-III SYNTHASE, CHLOROPLASTIC"/>
    <property type="match status" value="1"/>
</dbReference>
<dbReference type="SUPFAM" id="SSF69618">
    <property type="entry name" value="HemD-like"/>
    <property type="match status" value="1"/>
</dbReference>
<evidence type="ECO:0000256" key="9">
    <source>
        <dbReference type="RuleBase" id="RU366031"/>
    </source>
</evidence>
<dbReference type="CDD" id="cd06578">
    <property type="entry name" value="HemD"/>
    <property type="match status" value="1"/>
</dbReference>
<evidence type="ECO:0000256" key="3">
    <source>
        <dbReference type="ARBA" id="ARBA00013109"/>
    </source>
</evidence>
<evidence type="ECO:0000256" key="2">
    <source>
        <dbReference type="ARBA" id="ARBA00008133"/>
    </source>
</evidence>
<dbReference type="NCBIfam" id="NF006621">
    <property type="entry name" value="PRK09189.1"/>
    <property type="match status" value="1"/>
</dbReference>
<evidence type="ECO:0000313" key="11">
    <source>
        <dbReference type="EMBL" id="ASY64575.1"/>
    </source>
</evidence>
<dbReference type="GO" id="GO:0006782">
    <property type="term" value="P:protoporphyrinogen IX biosynthetic process"/>
    <property type="evidence" value="ECO:0007669"/>
    <property type="project" value="UniProtKB-UniRule"/>
</dbReference>
<dbReference type="GO" id="GO:0004852">
    <property type="term" value="F:uroporphyrinogen-III synthase activity"/>
    <property type="evidence" value="ECO:0007669"/>
    <property type="project" value="UniProtKB-UniRule"/>
</dbReference>
<keyword evidence="12" id="KW-1185">Reference proteome</keyword>
<dbReference type="Proteomes" id="UP000217211">
    <property type="component" value="Chromosome"/>
</dbReference>
<organism evidence="11 12">
    <name type="scientific">Sinorhizobium sojae CCBAU 05684</name>
    <dbReference type="NCBI Taxonomy" id="716928"/>
    <lineage>
        <taxon>Bacteria</taxon>
        <taxon>Pseudomonadati</taxon>
        <taxon>Pseudomonadota</taxon>
        <taxon>Alphaproteobacteria</taxon>
        <taxon>Hyphomicrobiales</taxon>
        <taxon>Rhizobiaceae</taxon>
        <taxon>Sinorhizobium/Ensifer group</taxon>
        <taxon>Sinorhizobium</taxon>
    </lineage>
</organism>
<evidence type="ECO:0000313" key="12">
    <source>
        <dbReference type="Proteomes" id="UP000217211"/>
    </source>
</evidence>
<gene>
    <name evidence="11" type="ORF">SJ05684_c31510</name>
</gene>
<proteinExistence type="inferred from homology"/>
<dbReference type="AlphaFoldDB" id="A0A249PFN0"/>
<sequence length="243" mass="25526">MRLLVTRPQPAAGRTAQKLEALGHEAVVLPLFKAQHSVAAVRAALDQQHNALAVTSAEAIRALAALGPALEPHRATPLFAVGEATARAAASLGFTDIRIGPGTGEALAVQIPPETGTLVYLAGAPRASDFERMLSERKVRHVTVETYGMQPISYGPQILPDLLRDGPFDAVLLYSRRTALRFATLLAEAGLKGAAFSARYLCLSAAVRDALPDGAIADVAAAPDEENLLELLGTEMGKNLPPA</sequence>
<evidence type="ECO:0000259" key="10">
    <source>
        <dbReference type="Pfam" id="PF02602"/>
    </source>
</evidence>
<feature type="domain" description="Tetrapyrrole biosynthesis uroporphyrinogen III synthase" evidence="10">
    <location>
        <begin position="14"/>
        <end position="229"/>
    </location>
</feature>
<dbReference type="Gene3D" id="3.40.50.10090">
    <property type="match status" value="2"/>
</dbReference>
<evidence type="ECO:0000256" key="4">
    <source>
        <dbReference type="ARBA" id="ARBA00023239"/>
    </source>
</evidence>
<comment type="pathway">
    <text evidence="1 9">Porphyrin-containing compound metabolism; protoporphyrin-IX biosynthesis; coproporphyrinogen-III from 5-aminolevulinate: step 3/4.</text>
</comment>
<dbReference type="KEGG" id="esj:SJ05684_c31510"/>
<comment type="similarity">
    <text evidence="2 9">Belongs to the uroporphyrinogen-III synthase family.</text>
</comment>
<comment type="catalytic activity">
    <reaction evidence="8 9">
        <text>hydroxymethylbilane = uroporphyrinogen III + H2O</text>
        <dbReference type="Rhea" id="RHEA:18965"/>
        <dbReference type="ChEBI" id="CHEBI:15377"/>
        <dbReference type="ChEBI" id="CHEBI:57308"/>
        <dbReference type="ChEBI" id="CHEBI:57845"/>
        <dbReference type="EC" id="4.2.1.75"/>
    </reaction>
</comment>
<dbReference type="RefSeq" id="WP_034852990.1">
    <property type="nucleotide sequence ID" value="NZ_AJQT01000024.1"/>
</dbReference>
<reference evidence="11 12" key="1">
    <citation type="submission" date="2017-08" db="EMBL/GenBank/DDBJ databases">
        <title>Multipartite genome sequences of Sinorhizobium species nodulating soybeans.</title>
        <authorList>
            <person name="Tian C.F."/>
        </authorList>
    </citation>
    <scope>NUCLEOTIDE SEQUENCE [LARGE SCALE GENOMIC DNA]</scope>
    <source>
        <strain evidence="11 12">CCBAU 05684</strain>
    </source>
</reference>
<dbReference type="InterPro" id="IPR003754">
    <property type="entry name" value="4pyrrol_synth_uPrphyn_synth"/>
</dbReference>
<dbReference type="InterPro" id="IPR039793">
    <property type="entry name" value="UROS/Hem4"/>
</dbReference>
<keyword evidence="5 9" id="KW-0627">Porphyrin biosynthesis</keyword>
<dbReference type="eggNOG" id="COG1587">
    <property type="taxonomic scope" value="Bacteria"/>
</dbReference>
<protein>
    <recommendedName>
        <fullName evidence="7 9">Uroporphyrinogen-III synthase</fullName>
        <ecNumber evidence="3 9">4.2.1.75</ecNumber>
    </recommendedName>
</protein>
<evidence type="ECO:0000256" key="5">
    <source>
        <dbReference type="ARBA" id="ARBA00023244"/>
    </source>
</evidence>
<dbReference type="Pfam" id="PF02602">
    <property type="entry name" value="HEM4"/>
    <property type="match status" value="1"/>
</dbReference>
<dbReference type="OrthoDB" id="7163809at2"/>
<dbReference type="InterPro" id="IPR036108">
    <property type="entry name" value="4pyrrol_syn_uPrphyn_synt_sf"/>
</dbReference>
<evidence type="ECO:0000256" key="8">
    <source>
        <dbReference type="ARBA" id="ARBA00048617"/>
    </source>
</evidence>
<dbReference type="EMBL" id="CP023067">
    <property type="protein sequence ID" value="ASY64575.1"/>
    <property type="molecule type" value="Genomic_DNA"/>
</dbReference>
<keyword evidence="4 9" id="KW-0456">Lyase</keyword>